<dbReference type="Pfam" id="PF11877">
    <property type="entry name" value="DUF3397"/>
    <property type="match status" value="1"/>
</dbReference>
<organism evidence="2 3">
    <name type="scientific">Neobacillus rhizosphaerae</name>
    <dbReference type="NCBI Taxonomy" id="2880965"/>
    <lineage>
        <taxon>Bacteria</taxon>
        <taxon>Bacillati</taxon>
        <taxon>Bacillota</taxon>
        <taxon>Bacilli</taxon>
        <taxon>Bacillales</taxon>
        <taxon>Bacillaceae</taxon>
        <taxon>Neobacillus</taxon>
    </lineage>
</organism>
<keyword evidence="1" id="KW-0812">Transmembrane</keyword>
<sequence>MSTIFSSVLTVFFTLPFTGSILVYFFIKLMTKNTRKSIHKALDYTTILYIISVHFLIVTIWGKSLFWLIILIMILIAMMFVLVHWKVKEEIDLKKVMKGFWRFNFIVFFLTYISLTLYGIIYRTVTFTFSS</sequence>
<dbReference type="EMBL" id="CALBWS010000001">
    <property type="protein sequence ID" value="CAH2713365.1"/>
    <property type="molecule type" value="Genomic_DNA"/>
</dbReference>
<evidence type="ECO:0000256" key="1">
    <source>
        <dbReference type="SAM" id="Phobius"/>
    </source>
</evidence>
<accession>A0ABM9ELC8</accession>
<reference evidence="2" key="1">
    <citation type="submission" date="2022-04" db="EMBL/GenBank/DDBJ databases">
        <authorList>
            <person name="Criscuolo A."/>
        </authorList>
    </citation>
    <scope>NUCLEOTIDE SEQUENCE</scope>
    <source>
        <strain evidence="2">CIP111895</strain>
    </source>
</reference>
<protein>
    <recommendedName>
        <fullName evidence="4">DUF3397 domain-containing protein</fullName>
    </recommendedName>
</protein>
<gene>
    <name evidence="2" type="ORF">BACCIP111895_00500</name>
</gene>
<feature type="transmembrane region" description="Helical" evidence="1">
    <location>
        <begin position="6"/>
        <end position="29"/>
    </location>
</feature>
<feature type="transmembrane region" description="Helical" evidence="1">
    <location>
        <begin position="41"/>
        <end position="61"/>
    </location>
</feature>
<keyword evidence="1" id="KW-0472">Membrane</keyword>
<dbReference type="Proteomes" id="UP000838308">
    <property type="component" value="Unassembled WGS sequence"/>
</dbReference>
<evidence type="ECO:0000313" key="3">
    <source>
        <dbReference type="Proteomes" id="UP000838308"/>
    </source>
</evidence>
<proteinExistence type="predicted"/>
<dbReference type="PIRSF" id="PIRSF030092">
    <property type="entry name" value="UCP030092"/>
    <property type="match status" value="1"/>
</dbReference>
<keyword evidence="3" id="KW-1185">Reference proteome</keyword>
<feature type="transmembrane region" description="Helical" evidence="1">
    <location>
        <begin position="99"/>
        <end position="121"/>
    </location>
</feature>
<feature type="transmembrane region" description="Helical" evidence="1">
    <location>
        <begin position="67"/>
        <end position="87"/>
    </location>
</feature>
<keyword evidence="1" id="KW-1133">Transmembrane helix</keyword>
<name>A0ABM9ELC8_9BACI</name>
<dbReference type="RefSeq" id="WP_248733687.1">
    <property type="nucleotide sequence ID" value="NZ_CALBWS010000001.1"/>
</dbReference>
<dbReference type="InterPro" id="IPR024515">
    <property type="entry name" value="DUF3397"/>
</dbReference>
<dbReference type="InterPro" id="IPR016945">
    <property type="entry name" value="UCP030092"/>
</dbReference>
<comment type="caution">
    <text evidence="2">The sequence shown here is derived from an EMBL/GenBank/DDBJ whole genome shotgun (WGS) entry which is preliminary data.</text>
</comment>
<evidence type="ECO:0008006" key="4">
    <source>
        <dbReference type="Google" id="ProtNLM"/>
    </source>
</evidence>
<evidence type="ECO:0000313" key="2">
    <source>
        <dbReference type="EMBL" id="CAH2713365.1"/>
    </source>
</evidence>